<accession>A0A1N7Q138</accession>
<dbReference type="EMBL" id="FTOA01000009">
    <property type="protein sequence ID" value="SIT16556.1"/>
    <property type="molecule type" value="Genomic_DNA"/>
</dbReference>
<organism evidence="1 2">
    <name type="scientific">Insolitispirillum peregrinum</name>
    <dbReference type="NCBI Taxonomy" id="80876"/>
    <lineage>
        <taxon>Bacteria</taxon>
        <taxon>Pseudomonadati</taxon>
        <taxon>Pseudomonadota</taxon>
        <taxon>Alphaproteobacteria</taxon>
        <taxon>Rhodospirillales</taxon>
        <taxon>Novispirillaceae</taxon>
        <taxon>Insolitispirillum</taxon>
    </lineage>
</organism>
<protein>
    <submittedName>
        <fullName evidence="1">Arylsulfotransferase (ASST)</fullName>
    </submittedName>
</protein>
<keyword evidence="2" id="KW-1185">Reference proteome</keyword>
<dbReference type="RefSeq" id="WP_084194982.1">
    <property type="nucleotide sequence ID" value="NZ_FTOA01000009.1"/>
</dbReference>
<sequence>MLSIWIIVIFSISFAWIVRKSHREHDASGPLHMYSAVRAIAAFPGMVIETYNLLFAYPQSVPNRFASTPGFTAYDKETTSYGYVLVPRFSMERGSPIVDLVEEKTWTVKHTWAMDIKELNKKVKENTIISNEKYQMFHPHLMQDGSIIFHDEKGPLVRLSACNEIMWAADIKAHHSISVDHEGNIWAPILRPHKENDDFEDDRIAKFSPNGDLLYEKPVKDILIENGYRGLIYGVQNISRSIPIEERSVHLNYIQPALYDGKYWKKGDLLLSLRHTSTVFLYRPSTNKILWLQVGPWLNQHRPDFVGEDSISVFGNDVVRADGYRFFEDGHNTIYLYNLSNGTVSTPYDAIMKRLQVMTAAGGGARILDDGSAIVDEEGAGRLLRISQKGIVWSFVNTIDTQTAGIIGWSRYLSKDEISSISLECKKNEGNR</sequence>
<dbReference type="Proteomes" id="UP000185678">
    <property type="component" value="Unassembled WGS sequence"/>
</dbReference>
<reference evidence="1 2" key="1">
    <citation type="submission" date="2017-01" db="EMBL/GenBank/DDBJ databases">
        <authorList>
            <person name="Mah S.A."/>
            <person name="Swanson W.J."/>
            <person name="Moy G.W."/>
            <person name="Vacquier V.D."/>
        </authorList>
    </citation>
    <scope>NUCLEOTIDE SEQUENCE [LARGE SCALE GENOMIC DNA]</scope>
    <source>
        <strain evidence="1 2">DSM 11589</strain>
    </source>
</reference>
<dbReference type="OrthoDB" id="264813at2"/>
<dbReference type="AlphaFoldDB" id="A0A1N7Q138"/>
<name>A0A1N7Q138_9PROT</name>
<dbReference type="GO" id="GO:0016740">
    <property type="term" value="F:transferase activity"/>
    <property type="evidence" value="ECO:0007669"/>
    <property type="project" value="UniProtKB-KW"/>
</dbReference>
<dbReference type="Pfam" id="PF14269">
    <property type="entry name" value="Arylsulfotran_2"/>
    <property type="match status" value="1"/>
</dbReference>
<evidence type="ECO:0000313" key="2">
    <source>
        <dbReference type="Proteomes" id="UP000185678"/>
    </source>
</evidence>
<keyword evidence="1" id="KW-0808">Transferase</keyword>
<dbReference type="InterPro" id="IPR039535">
    <property type="entry name" value="ASST-like"/>
</dbReference>
<dbReference type="STRING" id="80876.SAMN05421779_10955"/>
<proteinExistence type="predicted"/>
<gene>
    <name evidence="1" type="ORF">SAMN05421779_10955</name>
</gene>
<evidence type="ECO:0000313" key="1">
    <source>
        <dbReference type="EMBL" id="SIT16556.1"/>
    </source>
</evidence>